<dbReference type="RefSeq" id="WP_338238551.1">
    <property type="nucleotide sequence ID" value="NZ_BQKE01000002.1"/>
</dbReference>
<feature type="domain" description="SGNH hydrolase-type esterase" evidence="1">
    <location>
        <begin position="178"/>
        <end position="355"/>
    </location>
</feature>
<reference evidence="3 4" key="1">
    <citation type="submission" date="2021-12" db="EMBL/GenBank/DDBJ databases">
        <title>Genome sequencing of bacteria with rrn-lacking chromosome and rrn-plasmid.</title>
        <authorList>
            <person name="Anda M."/>
            <person name="Iwasaki W."/>
        </authorList>
    </citation>
    <scope>NUCLEOTIDE SEQUENCE [LARGE SCALE GENOMIC DNA]</scope>
    <source>
        <strain evidence="3 4">NBRC 15940</strain>
    </source>
</reference>
<protein>
    <submittedName>
        <fullName evidence="3">Hydrolase</fullName>
    </submittedName>
</protein>
<dbReference type="InterPro" id="IPR051532">
    <property type="entry name" value="Ester_Hydrolysis_Enzymes"/>
</dbReference>
<proteinExistence type="predicted"/>
<dbReference type="GO" id="GO:0016788">
    <property type="term" value="F:hydrolase activity, acting on ester bonds"/>
    <property type="evidence" value="ECO:0007669"/>
    <property type="project" value="UniProtKB-ARBA"/>
</dbReference>
<feature type="domain" description="SGNH hydrolase-type esterase N-terminal" evidence="2">
    <location>
        <begin position="31"/>
        <end position="166"/>
    </location>
</feature>
<dbReference type="Gene3D" id="2.60.120.260">
    <property type="entry name" value="Galactose-binding domain-like"/>
    <property type="match status" value="1"/>
</dbReference>
<sequence length="361" mass="41080">MKKYLFLLIFLCAKVYGQPLDSLKFVAVDSFLLLGKITDQTETPFERLPAKLKGVSRPEVWDLGKNTSGLALRFASDATAFGLEWEVLNDRVFNHMSYTGIKGFDLYVWDEGRWMFLNSGRPTGKLSKVMVEQDLATNGMREYLLHFPLYDGLQNLKIGINAEAKIRRPKEEIIQQEAPVIFYGTSITQGACASRPGMAYPNIIRRELNREIYNLGFSGNGKLDLEIAELIAQKAAAAIVIDCVPNCTPTDINDRLFRFVEIIKSKQPETPIIFVENVIYPPMQFKPTLSEWVAAKNEAYLNQYKRIQKAWPQAEFKYLKANTLLKGDMEHSVDGIHLTDYGFMQLSERLLEVIQSTSEDI</sequence>
<keyword evidence="4" id="KW-1185">Reference proteome</keyword>
<dbReference type="InterPro" id="IPR032740">
    <property type="entry name" value="GxDLY"/>
</dbReference>
<dbReference type="SUPFAM" id="SSF52266">
    <property type="entry name" value="SGNH hydrolase"/>
    <property type="match status" value="1"/>
</dbReference>
<dbReference type="EMBL" id="BQKE01000002">
    <property type="protein sequence ID" value="GJM63382.1"/>
    <property type="molecule type" value="Genomic_DNA"/>
</dbReference>
<gene>
    <name evidence="3" type="ORF">PEDI_39340</name>
</gene>
<dbReference type="PANTHER" id="PTHR30383">
    <property type="entry name" value="THIOESTERASE 1/PROTEASE 1/LYSOPHOSPHOLIPASE L1"/>
    <property type="match status" value="1"/>
</dbReference>
<dbReference type="Pfam" id="PF14607">
    <property type="entry name" value="GxDLY"/>
    <property type="match status" value="1"/>
</dbReference>
<dbReference type="InterPro" id="IPR036514">
    <property type="entry name" value="SGNH_hydro_sf"/>
</dbReference>
<keyword evidence="3" id="KW-0378">Hydrolase</keyword>
<dbReference type="AlphaFoldDB" id="A0AAN4W1K0"/>
<evidence type="ECO:0000313" key="3">
    <source>
        <dbReference type="EMBL" id="GJM63382.1"/>
    </source>
</evidence>
<dbReference type="PANTHER" id="PTHR30383:SF29">
    <property type="entry name" value="SGNH HYDROLASE-TYPE ESTERASE DOMAIN-CONTAINING PROTEIN"/>
    <property type="match status" value="1"/>
</dbReference>
<evidence type="ECO:0000259" key="2">
    <source>
        <dbReference type="Pfam" id="PF14607"/>
    </source>
</evidence>
<dbReference type="InterPro" id="IPR013830">
    <property type="entry name" value="SGNH_hydro"/>
</dbReference>
<dbReference type="Proteomes" id="UP001310022">
    <property type="component" value="Unassembled WGS sequence"/>
</dbReference>
<accession>A0AAN4W1K0</accession>
<organism evidence="3 4">
    <name type="scientific">Persicobacter diffluens</name>
    <dbReference type="NCBI Taxonomy" id="981"/>
    <lineage>
        <taxon>Bacteria</taxon>
        <taxon>Pseudomonadati</taxon>
        <taxon>Bacteroidota</taxon>
        <taxon>Cytophagia</taxon>
        <taxon>Cytophagales</taxon>
        <taxon>Persicobacteraceae</taxon>
        <taxon>Persicobacter</taxon>
    </lineage>
</organism>
<dbReference type="Pfam" id="PF14606">
    <property type="entry name" value="Lipase_GDSL_3"/>
    <property type="match status" value="1"/>
</dbReference>
<evidence type="ECO:0000313" key="4">
    <source>
        <dbReference type="Proteomes" id="UP001310022"/>
    </source>
</evidence>
<evidence type="ECO:0000259" key="1">
    <source>
        <dbReference type="Pfam" id="PF14606"/>
    </source>
</evidence>
<name>A0AAN4W1K0_9BACT</name>
<dbReference type="Gene3D" id="3.40.50.1110">
    <property type="entry name" value="SGNH hydrolase"/>
    <property type="match status" value="1"/>
</dbReference>
<comment type="caution">
    <text evidence="3">The sequence shown here is derived from an EMBL/GenBank/DDBJ whole genome shotgun (WGS) entry which is preliminary data.</text>
</comment>